<name>A0A4P9YUS7_9FUNG</name>
<evidence type="ECO:0000313" key="3">
    <source>
        <dbReference type="Proteomes" id="UP000278143"/>
    </source>
</evidence>
<dbReference type="PANTHER" id="PTHR13230">
    <property type="entry name" value="GENERAL TRANSCRIPTION FACTOR IIIC, POLYPEPTIDE 5"/>
    <property type="match status" value="1"/>
</dbReference>
<feature type="compositionally biased region" description="Acidic residues" evidence="1">
    <location>
        <begin position="260"/>
        <end position="287"/>
    </location>
</feature>
<organism evidence="2 3">
    <name type="scientific">Syncephalis pseudoplumigaleata</name>
    <dbReference type="NCBI Taxonomy" id="1712513"/>
    <lineage>
        <taxon>Eukaryota</taxon>
        <taxon>Fungi</taxon>
        <taxon>Fungi incertae sedis</taxon>
        <taxon>Zoopagomycota</taxon>
        <taxon>Zoopagomycotina</taxon>
        <taxon>Zoopagomycetes</taxon>
        <taxon>Zoopagales</taxon>
        <taxon>Piptocephalidaceae</taxon>
        <taxon>Syncephalis</taxon>
    </lineage>
</organism>
<reference evidence="3" key="1">
    <citation type="journal article" date="2018" name="Nat. Microbiol.">
        <title>Leveraging single-cell genomics to expand the fungal tree of life.</title>
        <authorList>
            <person name="Ahrendt S.R."/>
            <person name="Quandt C.A."/>
            <person name="Ciobanu D."/>
            <person name="Clum A."/>
            <person name="Salamov A."/>
            <person name="Andreopoulos B."/>
            <person name="Cheng J.F."/>
            <person name="Woyke T."/>
            <person name="Pelin A."/>
            <person name="Henrissat B."/>
            <person name="Reynolds N.K."/>
            <person name="Benny G.L."/>
            <person name="Smith M.E."/>
            <person name="James T.Y."/>
            <person name="Grigoriev I.V."/>
        </authorList>
    </citation>
    <scope>NUCLEOTIDE SEQUENCE [LARGE SCALE GENOMIC DNA]</scope>
    <source>
        <strain evidence="3">Benny S71-1</strain>
    </source>
</reference>
<dbReference type="Proteomes" id="UP000278143">
    <property type="component" value="Unassembled WGS sequence"/>
</dbReference>
<dbReference type="GO" id="GO:0000127">
    <property type="term" value="C:transcription factor TFIIIC complex"/>
    <property type="evidence" value="ECO:0007669"/>
    <property type="project" value="InterPro"/>
</dbReference>
<feature type="compositionally biased region" description="Low complexity" evidence="1">
    <location>
        <begin position="183"/>
        <end position="202"/>
    </location>
</feature>
<feature type="region of interest" description="Disordered" evidence="1">
    <location>
        <begin position="246"/>
        <end position="287"/>
    </location>
</feature>
<sequence length="287" mass="31356">MDMSGSHRPHSQGDDRGFIGTIQTTMTIVIVVYTAHHTPPKAFVSDPASSAVYASTGKLATSAHWRLPSVTPLHEQDADAAAEQRKPLVLDGGSFTLPISNWQLCDVTDKDIRRLLDAEQGILPVCNERDGWYRPEVLAGVRKLCRLKRQAATNNTSASQEEVEAIIAETFSLLEREYTPPDASQAAEAAANEKNAASMARANEPAHEMDAKMNMLLQNLSQALASDAPEPSSSITATATVASRTLSQHHPQDYSGLFSDVDEFEGIFGDSLDEEDEEEEEEEEEED</sequence>
<evidence type="ECO:0000313" key="2">
    <source>
        <dbReference type="EMBL" id="RKP23737.1"/>
    </source>
</evidence>
<evidence type="ECO:0000256" key="1">
    <source>
        <dbReference type="SAM" id="MobiDB-lite"/>
    </source>
</evidence>
<proteinExistence type="predicted"/>
<protein>
    <submittedName>
        <fullName evidence="2">Uncharacterized protein</fullName>
    </submittedName>
</protein>
<feature type="region of interest" description="Disordered" evidence="1">
    <location>
        <begin position="178"/>
        <end position="202"/>
    </location>
</feature>
<keyword evidence="3" id="KW-1185">Reference proteome</keyword>
<dbReference type="AlphaFoldDB" id="A0A4P9YUS7"/>
<gene>
    <name evidence="2" type="ORF">SYNPS1DRAFT_30508</name>
</gene>
<accession>A0A4P9YUS7</accession>
<dbReference type="GO" id="GO:0001002">
    <property type="term" value="F:RNA polymerase III type 1 promoter sequence-specific DNA binding"/>
    <property type="evidence" value="ECO:0007669"/>
    <property type="project" value="TreeGrafter"/>
</dbReference>
<dbReference type="GO" id="GO:0001003">
    <property type="term" value="F:RNA polymerase III type 2 promoter sequence-specific DNA binding"/>
    <property type="evidence" value="ECO:0007669"/>
    <property type="project" value="TreeGrafter"/>
</dbReference>
<dbReference type="EMBL" id="KZ990730">
    <property type="protein sequence ID" value="RKP23737.1"/>
    <property type="molecule type" value="Genomic_DNA"/>
</dbReference>
<dbReference type="GO" id="GO:0006384">
    <property type="term" value="P:transcription initiation at RNA polymerase III promoter"/>
    <property type="evidence" value="ECO:0007669"/>
    <property type="project" value="InterPro"/>
</dbReference>
<dbReference type="InterPro" id="IPR040454">
    <property type="entry name" value="TF_IIIC_Tfc1/Sfc1"/>
</dbReference>
<dbReference type="OrthoDB" id="5598268at2759"/>
<dbReference type="PANTHER" id="PTHR13230:SF5">
    <property type="entry name" value="GENERAL TRANSCRIPTION FACTOR 3C POLYPEPTIDE 5"/>
    <property type="match status" value="1"/>
</dbReference>